<feature type="region of interest" description="Disordered" evidence="2">
    <location>
        <begin position="396"/>
        <end position="419"/>
    </location>
</feature>
<dbReference type="GO" id="GO:0016740">
    <property type="term" value="F:transferase activity"/>
    <property type="evidence" value="ECO:0007669"/>
    <property type="project" value="UniProtKB-KW"/>
</dbReference>
<organism evidence="4 5">
    <name type="scientific">Streptomyces mimosae</name>
    <dbReference type="NCBI Taxonomy" id="2586635"/>
    <lineage>
        <taxon>Bacteria</taxon>
        <taxon>Bacillati</taxon>
        <taxon>Actinomycetota</taxon>
        <taxon>Actinomycetes</taxon>
        <taxon>Kitasatosporales</taxon>
        <taxon>Streptomycetaceae</taxon>
        <taxon>Streptomyces</taxon>
    </lineage>
</organism>
<dbReference type="InterPro" id="IPR029044">
    <property type="entry name" value="Nucleotide-diphossugar_trans"/>
</dbReference>
<reference evidence="4" key="1">
    <citation type="submission" date="2019-10" db="EMBL/GenBank/DDBJ databases">
        <title>Nonomuraea sp. nov., isolated from Phyllanthus amarus.</title>
        <authorList>
            <person name="Klykleung N."/>
            <person name="Tanasupawat S."/>
        </authorList>
    </citation>
    <scope>NUCLEOTIDE SEQUENCE [LARGE SCALE GENOMIC DNA]</scope>
    <source>
        <strain evidence="4">3MP-10</strain>
    </source>
</reference>
<comment type="caution">
    <text evidence="4">The sequence shown here is derived from an EMBL/GenBank/DDBJ whole genome shotgun (WGS) entry which is preliminary data.</text>
</comment>
<keyword evidence="5" id="KW-1185">Reference proteome</keyword>
<evidence type="ECO:0000256" key="2">
    <source>
        <dbReference type="SAM" id="MobiDB-lite"/>
    </source>
</evidence>
<dbReference type="EMBL" id="VDLY02000006">
    <property type="protein sequence ID" value="KAB8166413.1"/>
    <property type="molecule type" value="Genomic_DNA"/>
</dbReference>
<sequence>MESLWDPPEGSDGQSAERVVVAGNIIKAAVLLSDPLARTSAPLWKRSERLATRLIRQLATYQNQRLEEALYDLKTAPRDVGLQRRLAGTIMEVLPGDDGRFMALVEASKVFNQRNRLDMWMGSAYRSGDTVAKWSPHQVSHLARPVSRSGSRDVCAVIDFRAAAGEPGRLRNLTASLLALNDQSLARDRYRIVCVEADGEPRNQSHISDLCDQYLHAPSWGPYNRSWAHNVGAVHGAGKKDRYLCFLDADVLLEHGYLEQVISDLDRQKLGAYLPHSSVLYLDDVSTEIALRQRFSAGGVPPDRSRFFGYRIPARGGSILVKTDVFHQIHGFDERYQGWGDEDNDFFYRVSAFTETRTGSGSLLHLNHGRPRMEVEGRRSNEWLLGREDWSETRIGDLGKYRDPQNDIEGHKNRSGETT</sequence>
<dbReference type="AlphaFoldDB" id="A0A5N6AEE2"/>
<feature type="domain" description="Galactosyltransferase C-terminal" evidence="3">
    <location>
        <begin position="315"/>
        <end position="351"/>
    </location>
</feature>
<evidence type="ECO:0000259" key="3">
    <source>
        <dbReference type="Pfam" id="PF02709"/>
    </source>
</evidence>
<accession>A0A5N6AEE2</accession>
<dbReference type="Pfam" id="PF02709">
    <property type="entry name" value="Glyco_transf_7C"/>
    <property type="match status" value="1"/>
</dbReference>
<proteinExistence type="predicted"/>
<dbReference type="OrthoDB" id="4120491at2"/>
<evidence type="ECO:0000313" key="4">
    <source>
        <dbReference type="EMBL" id="KAB8166413.1"/>
    </source>
</evidence>
<keyword evidence="1" id="KW-0808">Transferase</keyword>
<protein>
    <recommendedName>
        <fullName evidence="3">Galactosyltransferase C-terminal domain-containing protein</fullName>
    </recommendedName>
</protein>
<evidence type="ECO:0000256" key="1">
    <source>
        <dbReference type="ARBA" id="ARBA00022679"/>
    </source>
</evidence>
<name>A0A5N6AEE2_9ACTN</name>
<dbReference type="Proteomes" id="UP000314251">
    <property type="component" value="Unassembled WGS sequence"/>
</dbReference>
<dbReference type="Gene3D" id="3.90.550.10">
    <property type="entry name" value="Spore Coat Polysaccharide Biosynthesis Protein SpsA, Chain A"/>
    <property type="match status" value="1"/>
</dbReference>
<dbReference type="InterPro" id="IPR027791">
    <property type="entry name" value="Galactosyl_T_C"/>
</dbReference>
<evidence type="ECO:0000313" key="5">
    <source>
        <dbReference type="Proteomes" id="UP000314251"/>
    </source>
</evidence>
<dbReference type="RefSeq" id="WP_139667537.1">
    <property type="nucleotide sequence ID" value="NZ_VDLY02000006.1"/>
</dbReference>
<dbReference type="SUPFAM" id="SSF53448">
    <property type="entry name" value="Nucleotide-diphospho-sugar transferases"/>
    <property type="match status" value="1"/>
</dbReference>
<gene>
    <name evidence="4" type="ORF">FH607_011330</name>
</gene>